<name>A0A7Z7PP94_9BACT</name>
<accession>A0A7Z7PP94</accession>
<proteinExistence type="predicted"/>
<dbReference type="PANTHER" id="PTHR47623">
    <property type="entry name" value="OS09G0287300 PROTEIN"/>
    <property type="match status" value="1"/>
</dbReference>
<protein>
    <submittedName>
        <fullName evidence="1">Putative Phosphohistidine phosphatase SixA</fullName>
    </submittedName>
</protein>
<dbReference type="Pfam" id="PF00300">
    <property type="entry name" value="His_Phos_1"/>
    <property type="match status" value="1"/>
</dbReference>
<evidence type="ECO:0000313" key="1">
    <source>
        <dbReference type="EMBL" id="SSC13143.1"/>
    </source>
</evidence>
<dbReference type="RefSeq" id="WP_169699320.1">
    <property type="nucleotide sequence ID" value="NZ_LS974202.1"/>
</dbReference>
<sequence>MRKVFLVRHAEAEREKKGDMQDIDRSLTDRGKSDSLSMAKIVKPFIDGPAIILSSGAKRARQTARKFKKAIGEIEMIENGELYTGSSETIAAAIATTDDKYSSVMIVGHNPAIEEFMAAVRCTARMATSSVACFKVDCENWKELDLNKFKLEFLLKPSLLRKTK</sequence>
<organism evidence="1 2">
    <name type="scientific">Mesotoga infera</name>
    <dbReference type="NCBI Taxonomy" id="1236046"/>
    <lineage>
        <taxon>Bacteria</taxon>
        <taxon>Thermotogati</taxon>
        <taxon>Thermotogota</taxon>
        <taxon>Thermotogae</taxon>
        <taxon>Kosmotogales</taxon>
        <taxon>Kosmotogaceae</taxon>
        <taxon>Mesotoga</taxon>
    </lineage>
</organism>
<dbReference type="AlphaFoldDB" id="A0A7Z7PP94"/>
<keyword evidence="2" id="KW-1185">Reference proteome</keyword>
<evidence type="ECO:0000313" key="2">
    <source>
        <dbReference type="Proteomes" id="UP000250796"/>
    </source>
</evidence>
<dbReference type="Gene3D" id="3.40.50.1240">
    <property type="entry name" value="Phosphoglycerate mutase-like"/>
    <property type="match status" value="1"/>
</dbReference>
<dbReference type="KEGG" id="minf:MESINF_1699"/>
<dbReference type="InterPro" id="IPR029033">
    <property type="entry name" value="His_PPase_superfam"/>
</dbReference>
<dbReference type="Proteomes" id="UP000250796">
    <property type="component" value="Chromosome MESINF"/>
</dbReference>
<dbReference type="EMBL" id="LS974202">
    <property type="protein sequence ID" value="SSC13143.1"/>
    <property type="molecule type" value="Genomic_DNA"/>
</dbReference>
<dbReference type="SMART" id="SM00855">
    <property type="entry name" value="PGAM"/>
    <property type="match status" value="1"/>
</dbReference>
<dbReference type="CDD" id="cd07067">
    <property type="entry name" value="HP_PGM_like"/>
    <property type="match status" value="1"/>
</dbReference>
<dbReference type="SUPFAM" id="SSF53254">
    <property type="entry name" value="Phosphoglycerate mutase-like"/>
    <property type="match status" value="1"/>
</dbReference>
<gene>
    <name evidence="1" type="ORF">MESINF_1699</name>
</gene>
<dbReference type="PANTHER" id="PTHR47623:SF1">
    <property type="entry name" value="OS09G0287300 PROTEIN"/>
    <property type="match status" value="1"/>
</dbReference>
<reference evidence="1 2" key="1">
    <citation type="submission" date="2017-01" db="EMBL/GenBank/DDBJ databases">
        <authorList>
            <person name="Erauso G."/>
        </authorList>
    </citation>
    <scope>NUCLEOTIDE SEQUENCE [LARGE SCALE GENOMIC DNA]</scope>
    <source>
        <strain evidence="1">MESINF1</strain>
    </source>
</reference>
<dbReference type="InterPro" id="IPR013078">
    <property type="entry name" value="His_Pase_superF_clade-1"/>
</dbReference>